<dbReference type="PANTHER" id="PTHR30146:SF109">
    <property type="entry name" value="HTH-TYPE TRANSCRIPTIONAL REGULATOR GALS"/>
    <property type="match status" value="1"/>
</dbReference>
<dbReference type="PANTHER" id="PTHR30146">
    <property type="entry name" value="LACI-RELATED TRANSCRIPTIONAL REPRESSOR"/>
    <property type="match status" value="1"/>
</dbReference>
<dbReference type="GO" id="GO:0003700">
    <property type="term" value="F:DNA-binding transcription factor activity"/>
    <property type="evidence" value="ECO:0007669"/>
    <property type="project" value="InterPro"/>
</dbReference>
<dbReference type="InterPro" id="IPR046335">
    <property type="entry name" value="LacI/GalR-like_sensor"/>
</dbReference>
<dbReference type="Pfam" id="PF00392">
    <property type="entry name" value="GntR"/>
    <property type="match status" value="1"/>
</dbReference>
<evidence type="ECO:0000313" key="5">
    <source>
        <dbReference type="EMBL" id="MPM45544.1"/>
    </source>
</evidence>
<comment type="caution">
    <text evidence="5">The sequence shown here is derived from an EMBL/GenBank/DDBJ whole genome shotgun (WGS) entry which is preliminary data.</text>
</comment>
<name>A0A645A713_9ZZZZ</name>
<evidence type="ECO:0000256" key="3">
    <source>
        <dbReference type="ARBA" id="ARBA00023163"/>
    </source>
</evidence>
<reference evidence="5" key="1">
    <citation type="submission" date="2019-08" db="EMBL/GenBank/DDBJ databases">
        <authorList>
            <person name="Kucharzyk K."/>
            <person name="Murdoch R.W."/>
            <person name="Higgins S."/>
            <person name="Loffler F."/>
        </authorList>
    </citation>
    <scope>NUCLEOTIDE SEQUENCE</scope>
</reference>
<organism evidence="5">
    <name type="scientific">bioreactor metagenome</name>
    <dbReference type="NCBI Taxonomy" id="1076179"/>
    <lineage>
        <taxon>unclassified sequences</taxon>
        <taxon>metagenomes</taxon>
        <taxon>ecological metagenomes</taxon>
    </lineage>
</organism>
<sequence>MHNRTREALERLETMIKFGQVGADGVLPSERDLAELLRIGRGAVRSVLRVLGEAGRVRAAANGRMLLGGAEAKSVGGFHRFLTVAPVPCTSHEALRILSFMADAANACGAEMVLYSAGDPADLRERCLGNRYAGVIYFEQYDPAGAAVLAASGLPQMVANLEMYGELPGVGVDYRQIGRLAGRTLVEAGHRNIGYIGGRADAYVTLEMTAGLKGALAEDDLAPHYEAFLEIDRGEPGNYDRIAALLAQPERPTAFMLGRDHLGQYFYQACRELKLRVPEDVSVIGYDNISWPDAGEFGLTTIEQPVAAIGREAVALLRRLAAGDESCRQVRLPGQLIRRASVMPLAAK</sequence>
<keyword evidence="3" id="KW-0804">Transcription</keyword>
<dbReference type="InterPro" id="IPR000524">
    <property type="entry name" value="Tscrpt_reg_HTH_GntR"/>
</dbReference>
<accession>A0A645A713</accession>
<dbReference type="AlphaFoldDB" id="A0A645A713"/>
<evidence type="ECO:0000256" key="1">
    <source>
        <dbReference type="ARBA" id="ARBA00023015"/>
    </source>
</evidence>
<gene>
    <name evidence="5" type="primary">purR_36</name>
    <name evidence="5" type="ORF">SDC9_92232</name>
</gene>
<proteinExistence type="predicted"/>
<evidence type="ECO:0000256" key="2">
    <source>
        <dbReference type="ARBA" id="ARBA00023125"/>
    </source>
</evidence>
<dbReference type="CDD" id="cd06267">
    <property type="entry name" value="PBP1_LacI_sugar_binding-like"/>
    <property type="match status" value="1"/>
</dbReference>
<dbReference type="PROSITE" id="PS50949">
    <property type="entry name" value="HTH_GNTR"/>
    <property type="match status" value="1"/>
</dbReference>
<dbReference type="InterPro" id="IPR036388">
    <property type="entry name" value="WH-like_DNA-bd_sf"/>
</dbReference>
<dbReference type="SUPFAM" id="SSF46785">
    <property type="entry name" value="Winged helix' DNA-binding domain"/>
    <property type="match status" value="1"/>
</dbReference>
<dbReference type="Pfam" id="PF13377">
    <property type="entry name" value="Peripla_BP_3"/>
    <property type="match status" value="1"/>
</dbReference>
<feature type="domain" description="HTH gntR-type" evidence="4">
    <location>
        <begin position="2"/>
        <end position="75"/>
    </location>
</feature>
<keyword evidence="2" id="KW-0238">DNA-binding</keyword>
<dbReference type="InterPro" id="IPR036390">
    <property type="entry name" value="WH_DNA-bd_sf"/>
</dbReference>
<protein>
    <submittedName>
        <fullName evidence="5">HTH-type transcriptional repressor PurR</fullName>
    </submittedName>
</protein>
<dbReference type="Gene3D" id="1.10.10.10">
    <property type="entry name" value="Winged helix-like DNA-binding domain superfamily/Winged helix DNA-binding domain"/>
    <property type="match status" value="1"/>
</dbReference>
<dbReference type="InterPro" id="IPR028082">
    <property type="entry name" value="Peripla_BP_I"/>
</dbReference>
<evidence type="ECO:0000259" key="4">
    <source>
        <dbReference type="PROSITE" id="PS50949"/>
    </source>
</evidence>
<dbReference type="Gene3D" id="3.40.50.2300">
    <property type="match status" value="2"/>
</dbReference>
<dbReference type="SUPFAM" id="SSF53822">
    <property type="entry name" value="Periplasmic binding protein-like I"/>
    <property type="match status" value="1"/>
</dbReference>
<dbReference type="EMBL" id="VSSQ01010918">
    <property type="protein sequence ID" value="MPM45544.1"/>
    <property type="molecule type" value="Genomic_DNA"/>
</dbReference>
<keyword evidence="1" id="KW-0805">Transcription regulation</keyword>
<dbReference type="GO" id="GO:0000976">
    <property type="term" value="F:transcription cis-regulatory region binding"/>
    <property type="evidence" value="ECO:0007669"/>
    <property type="project" value="TreeGrafter"/>
</dbReference>